<dbReference type="RefSeq" id="WP_132777033.1">
    <property type="nucleotide sequence ID" value="NZ_SMBZ01000009.1"/>
</dbReference>
<dbReference type="EMBL" id="SMBZ01000009">
    <property type="protein sequence ID" value="TCV18681.1"/>
    <property type="molecule type" value="Genomic_DNA"/>
</dbReference>
<dbReference type="AlphaFoldDB" id="A0A4R3VY83"/>
<dbReference type="PANTHER" id="PTHR21198">
    <property type="entry name" value="GLUTAMATE RACEMASE"/>
    <property type="match status" value="1"/>
</dbReference>
<name>A0A4R3VY83_9SPHI</name>
<proteinExistence type="predicted"/>
<dbReference type="PROSITE" id="PS00924">
    <property type="entry name" value="ASP_GLU_RACEMASE_2"/>
    <property type="match status" value="1"/>
</dbReference>
<evidence type="ECO:0000313" key="3">
    <source>
        <dbReference type="EMBL" id="TCV18681.1"/>
    </source>
</evidence>
<keyword evidence="4" id="KW-1185">Reference proteome</keyword>
<dbReference type="InterPro" id="IPR001920">
    <property type="entry name" value="Asp/Glu_race"/>
</dbReference>
<evidence type="ECO:0000256" key="2">
    <source>
        <dbReference type="SAM" id="SignalP"/>
    </source>
</evidence>
<comment type="caution">
    <text evidence="3">The sequence shown here is derived from an EMBL/GenBank/DDBJ whole genome shotgun (WGS) entry which is preliminary data.</text>
</comment>
<evidence type="ECO:0000256" key="1">
    <source>
        <dbReference type="ARBA" id="ARBA00023235"/>
    </source>
</evidence>
<feature type="chain" id="PRO_5020639971" evidence="2">
    <location>
        <begin position="24"/>
        <end position="507"/>
    </location>
</feature>
<dbReference type="InterPro" id="IPR018187">
    <property type="entry name" value="Asp/Glu_racemase_AS_1"/>
</dbReference>
<keyword evidence="2" id="KW-0732">Signal</keyword>
<gene>
    <name evidence="3" type="ORF">EDC17_10096</name>
</gene>
<protein>
    <submittedName>
        <fullName evidence="3">Asp/Glu/hydantoin racemase</fullName>
    </submittedName>
</protein>
<dbReference type="PROSITE" id="PS00923">
    <property type="entry name" value="ASP_GLU_RACEMASE_1"/>
    <property type="match status" value="1"/>
</dbReference>
<evidence type="ECO:0000313" key="4">
    <source>
        <dbReference type="Proteomes" id="UP000295197"/>
    </source>
</evidence>
<dbReference type="SUPFAM" id="SSF53681">
    <property type="entry name" value="Aspartate/glutamate racemase"/>
    <property type="match status" value="2"/>
</dbReference>
<sequence length="507" mass="57396">MNNHLCKIALLAGLCFSSQFSIAQSSLAIEKHILTDQNNFYYIDFSQYSQPLNSLPIGVFDSGTGGLTVLDALVNFDQFDNNTKQKGKDGKLDFSSEKFIYLADQANMPYGNYNATGKDDLLKEHIIKDFQFLLSNKYYQNSGQTSFQKDKEQVKAIVIACNTATAYGYDDAVSFLNRTGLNIPVIGVINAAARGTLSFFDKREDGAIAVFATVGTIASKGYERTLRQQIAEGNYTGDIQIYNQGGYGLAEAVDEEPDFIRQNVKAPRGEYRGPSLDNPNYRIDRTLLEVYNFKKDNNSLLCDNQNVDDCSIIQLNDAENYVRYHLVSLMEQMRKSENAQPLKAIILGCTHYPYLVKEITQVFNELRNYRGKDGNYVYRHLISENLHIIDPSTYVAQELYSALASKNLFNNQNQGLLAKSEFYISVPNVANKDVKLDAEGRFTYDYKYGRNAGEIQEYVKVVPFDRKNISGETLQRFESLIPNTYKLIQNFSKENPKTKYIKAADKI</sequence>
<feature type="signal peptide" evidence="2">
    <location>
        <begin position="1"/>
        <end position="23"/>
    </location>
</feature>
<dbReference type="PANTHER" id="PTHR21198:SF3">
    <property type="entry name" value="GLUTAMATE RACEMASE"/>
    <property type="match status" value="1"/>
</dbReference>
<dbReference type="GO" id="GO:0047661">
    <property type="term" value="F:amino-acid racemase activity"/>
    <property type="evidence" value="ECO:0007669"/>
    <property type="project" value="TreeGrafter"/>
</dbReference>
<accession>A0A4R3VY83</accession>
<keyword evidence="1" id="KW-0413">Isomerase</keyword>
<dbReference type="OrthoDB" id="9801055at2"/>
<dbReference type="InterPro" id="IPR033134">
    <property type="entry name" value="Asp/Glu_racemase_AS_2"/>
</dbReference>
<dbReference type="Proteomes" id="UP000295197">
    <property type="component" value="Unassembled WGS sequence"/>
</dbReference>
<reference evidence="3 4" key="1">
    <citation type="submission" date="2019-03" db="EMBL/GenBank/DDBJ databases">
        <title>Genomic Encyclopedia of Type Strains, Phase IV (KMG-IV): sequencing the most valuable type-strain genomes for metagenomic binning, comparative biology and taxonomic classification.</title>
        <authorList>
            <person name="Goeker M."/>
        </authorList>
    </citation>
    <scope>NUCLEOTIDE SEQUENCE [LARGE SCALE GENOMIC DNA]</scope>
    <source>
        <strain evidence="3 4">DSM 22362</strain>
    </source>
</reference>
<dbReference type="GO" id="GO:0009252">
    <property type="term" value="P:peptidoglycan biosynthetic process"/>
    <property type="evidence" value="ECO:0007669"/>
    <property type="project" value="TreeGrafter"/>
</dbReference>
<dbReference type="Gene3D" id="3.40.50.1860">
    <property type="match status" value="2"/>
</dbReference>
<organism evidence="3 4">
    <name type="scientific">Sphingobacterium alimentarium</name>
    <dbReference type="NCBI Taxonomy" id="797292"/>
    <lineage>
        <taxon>Bacteria</taxon>
        <taxon>Pseudomonadati</taxon>
        <taxon>Bacteroidota</taxon>
        <taxon>Sphingobacteriia</taxon>
        <taxon>Sphingobacteriales</taxon>
        <taxon>Sphingobacteriaceae</taxon>
        <taxon>Sphingobacterium</taxon>
    </lineage>
</organism>